<dbReference type="EMBL" id="FN649738">
    <property type="protein sequence ID" value="CBN77366.1"/>
    <property type="molecule type" value="Genomic_DNA"/>
</dbReference>
<evidence type="ECO:0000313" key="2">
    <source>
        <dbReference type="EMBL" id="CBN77366.1"/>
    </source>
</evidence>
<dbReference type="InParanoid" id="D8LPR1"/>
<keyword evidence="3" id="KW-1185">Reference proteome</keyword>
<proteinExistence type="predicted"/>
<dbReference type="SUPFAM" id="SSF53448">
    <property type="entry name" value="Nucleotide-diphospho-sugar transferases"/>
    <property type="match status" value="1"/>
</dbReference>
<name>D8LPR1_ECTSI</name>
<organism evidence="2 3">
    <name type="scientific">Ectocarpus siliculosus</name>
    <name type="common">Brown alga</name>
    <name type="synonym">Conferva siliculosa</name>
    <dbReference type="NCBI Taxonomy" id="2880"/>
    <lineage>
        <taxon>Eukaryota</taxon>
        <taxon>Sar</taxon>
        <taxon>Stramenopiles</taxon>
        <taxon>Ochrophyta</taxon>
        <taxon>PX clade</taxon>
        <taxon>Phaeophyceae</taxon>
        <taxon>Ectocarpales</taxon>
        <taxon>Ectocarpaceae</taxon>
        <taxon>Ectocarpus</taxon>
    </lineage>
</organism>
<evidence type="ECO:0000313" key="3">
    <source>
        <dbReference type="Proteomes" id="UP000002630"/>
    </source>
</evidence>
<reference evidence="2 3" key="1">
    <citation type="journal article" date="2010" name="Nature">
        <title>The Ectocarpus genome and the independent evolution of multicellularity in brown algae.</title>
        <authorList>
            <person name="Cock J.M."/>
            <person name="Sterck L."/>
            <person name="Rouze P."/>
            <person name="Scornet D."/>
            <person name="Allen A.E."/>
            <person name="Amoutzias G."/>
            <person name="Anthouard V."/>
            <person name="Artiguenave F."/>
            <person name="Aury J.M."/>
            <person name="Badger J.H."/>
            <person name="Beszteri B."/>
            <person name="Billiau K."/>
            <person name="Bonnet E."/>
            <person name="Bothwell J.H."/>
            <person name="Bowler C."/>
            <person name="Boyen C."/>
            <person name="Brownlee C."/>
            <person name="Carrano C.J."/>
            <person name="Charrier B."/>
            <person name="Cho G.Y."/>
            <person name="Coelho S.M."/>
            <person name="Collen J."/>
            <person name="Corre E."/>
            <person name="Da Silva C."/>
            <person name="Delage L."/>
            <person name="Delaroque N."/>
            <person name="Dittami S.M."/>
            <person name="Doulbeau S."/>
            <person name="Elias M."/>
            <person name="Farnham G."/>
            <person name="Gachon C.M."/>
            <person name="Gschloessl B."/>
            <person name="Heesch S."/>
            <person name="Jabbari K."/>
            <person name="Jubin C."/>
            <person name="Kawai H."/>
            <person name="Kimura K."/>
            <person name="Kloareg B."/>
            <person name="Kupper F.C."/>
            <person name="Lang D."/>
            <person name="Le Bail A."/>
            <person name="Leblanc C."/>
            <person name="Lerouge P."/>
            <person name="Lohr M."/>
            <person name="Lopez P.J."/>
            <person name="Martens C."/>
            <person name="Maumus F."/>
            <person name="Michel G."/>
            <person name="Miranda-Saavedra D."/>
            <person name="Morales J."/>
            <person name="Moreau H."/>
            <person name="Motomura T."/>
            <person name="Nagasato C."/>
            <person name="Napoli C.A."/>
            <person name="Nelson D.R."/>
            <person name="Nyvall-Collen P."/>
            <person name="Peters A.F."/>
            <person name="Pommier C."/>
            <person name="Potin P."/>
            <person name="Poulain J."/>
            <person name="Quesneville H."/>
            <person name="Read B."/>
            <person name="Rensing S.A."/>
            <person name="Ritter A."/>
            <person name="Rousvoal S."/>
            <person name="Samanta M."/>
            <person name="Samson G."/>
            <person name="Schroeder D.C."/>
            <person name="Segurens B."/>
            <person name="Strittmatter M."/>
            <person name="Tonon T."/>
            <person name="Tregear J.W."/>
            <person name="Valentin K."/>
            <person name="von Dassow P."/>
            <person name="Yamagishi T."/>
            <person name="Van de Peer Y."/>
            <person name="Wincker P."/>
        </authorList>
    </citation>
    <scope>NUCLEOTIDE SEQUENCE [LARGE SCALE GENOMIC DNA]</scope>
    <source>
        <strain evidence="3">Ec32 / CCAP1310/4</strain>
    </source>
</reference>
<dbReference type="Proteomes" id="UP000002630">
    <property type="component" value="Linkage Group LG13"/>
</dbReference>
<dbReference type="OrthoDB" id="204144at2759"/>
<dbReference type="eggNOG" id="ENOG502QPYF">
    <property type="taxonomic scope" value="Eukaryota"/>
</dbReference>
<evidence type="ECO:0000256" key="1">
    <source>
        <dbReference type="SAM" id="MobiDB-lite"/>
    </source>
</evidence>
<feature type="region of interest" description="Disordered" evidence="1">
    <location>
        <begin position="468"/>
        <end position="497"/>
    </location>
</feature>
<dbReference type="PANTHER" id="PTHR33604">
    <property type="entry name" value="OSJNBA0004B13.7 PROTEIN"/>
    <property type="match status" value="1"/>
</dbReference>
<protein>
    <submittedName>
        <fullName evidence="2">Uncharacterized protein</fullName>
    </submittedName>
</protein>
<dbReference type="STRING" id="2880.D8LPR1"/>
<accession>D8LPR1</accession>
<gene>
    <name evidence="2" type="ORF">Esi_0053_0049</name>
</gene>
<dbReference type="Gene3D" id="3.90.550.10">
    <property type="entry name" value="Spore Coat Polysaccharide Biosynthesis Protein SpsA, Chain A"/>
    <property type="match status" value="1"/>
</dbReference>
<sequence length="497" mass="55089">MFSPTIGCTRIAELLNFSVKRFCSFKYMRVFAPTGEAVDGWSAAQKVKKSHPAAYELAVTANLREVLYAIKARAVLMVSSARGAGLSPAQVAAEAAAAAGDGSNMSSAALERVVTTATATYNEWMMDVQKPAATIKMGSNDPLYLSFLPALDPAMVAAWHQPKISIHVITNDRLSSLVRLVKSLQDSHFLGDEVELSFHVDVDADGELMDYLMGVDWPFGDKQIHHRIQRGGLISAVTESFHPSTPHDYAIFLEDDIEVSPAFYAWSKHLLLRYRYSSDAAHPITLNANTMPTTSLAGISLYTPRIEEVTAQRAHLDFNRAASGYNALLFQTPCSWGTVYFPEVWMHLHAALVNDKYKDIPGVLVNGWSGSWKKFLFSLMYHNDWYLLYPGYKQEQSFATNHMEAGVHIGKGSIKHLPEDYVVPLFKEGDASFWRRESLLLPKLEDLSKLSVKGQVVQAAKIPASTAYHRGDGGSRSRAIKPFLRNGEAKTRRNNAA</sequence>
<dbReference type="InterPro" id="IPR029044">
    <property type="entry name" value="Nucleotide-diphossugar_trans"/>
</dbReference>
<dbReference type="EMBL" id="FN648741">
    <property type="protein sequence ID" value="CBN77366.1"/>
    <property type="molecule type" value="Genomic_DNA"/>
</dbReference>
<dbReference type="AlphaFoldDB" id="D8LPR1"/>
<dbReference type="PANTHER" id="PTHR33604:SF3">
    <property type="entry name" value="OSJNBA0004B13.7 PROTEIN"/>
    <property type="match status" value="1"/>
</dbReference>